<feature type="compositionally biased region" description="Acidic residues" evidence="1">
    <location>
        <begin position="209"/>
        <end position="225"/>
    </location>
</feature>
<gene>
    <name evidence="2" type="ORF">W97_09088</name>
</gene>
<dbReference type="PANTHER" id="PTHR28527">
    <property type="entry name" value="MATING-TYPE SWITCHING PROTEIN SWI2-RELATED"/>
    <property type="match status" value="1"/>
</dbReference>
<name>R7Z6K6_CONA1</name>
<protein>
    <recommendedName>
        <fullName evidence="4">DNA repair protein Dds20/Mei5</fullName>
    </recommendedName>
</protein>
<dbReference type="RefSeq" id="XP_007785142.1">
    <property type="nucleotide sequence ID" value="XM_007786952.1"/>
</dbReference>
<dbReference type="STRING" id="1168221.R7Z6K6"/>
<reference evidence="3" key="1">
    <citation type="submission" date="2012-06" db="EMBL/GenBank/DDBJ databases">
        <title>The genome sequence of Coniosporium apollinis CBS 100218.</title>
        <authorList>
            <consortium name="The Broad Institute Genome Sequencing Platform"/>
            <person name="Cuomo C."/>
            <person name="Gorbushina A."/>
            <person name="Noack S."/>
            <person name="Walker B."/>
            <person name="Young S.K."/>
            <person name="Zeng Q."/>
            <person name="Gargeya S."/>
            <person name="Fitzgerald M."/>
            <person name="Haas B."/>
            <person name="Abouelleil A."/>
            <person name="Alvarado L."/>
            <person name="Arachchi H.M."/>
            <person name="Berlin A.M."/>
            <person name="Chapman S.B."/>
            <person name="Goldberg J."/>
            <person name="Griggs A."/>
            <person name="Gujja S."/>
            <person name="Hansen M."/>
            <person name="Howarth C."/>
            <person name="Imamovic A."/>
            <person name="Larimer J."/>
            <person name="McCowan C."/>
            <person name="Montmayeur A."/>
            <person name="Murphy C."/>
            <person name="Neiman D."/>
            <person name="Pearson M."/>
            <person name="Priest M."/>
            <person name="Roberts A."/>
            <person name="Saif S."/>
            <person name="Shea T."/>
            <person name="Sisk P."/>
            <person name="Sykes S."/>
            <person name="Wortman J."/>
            <person name="Nusbaum C."/>
            <person name="Birren B."/>
        </authorList>
    </citation>
    <scope>NUCLEOTIDE SEQUENCE [LARGE SCALE GENOMIC DNA]</scope>
    <source>
        <strain evidence="3">CBS 100218</strain>
    </source>
</reference>
<feature type="compositionally biased region" description="Acidic residues" evidence="1">
    <location>
        <begin position="254"/>
        <end position="272"/>
    </location>
</feature>
<dbReference type="HOGENOM" id="CLU_045012_0_0_1"/>
<dbReference type="Proteomes" id="UP000016924">
    <property type="component" value="Unassembled WGS sequence"/>
</dbReference>
<organism evidence="2 3">
    <name type="scientific">Coniosporium apollinis (strain CBS 100218)</name>
    <name type="common">Rock-inhabiting black yeast</name>
    <dbReference type="NCBI Taxonomy" id="1168221"/>
    <lineage>
        <taxon>Eukaryota</taxon>
        <taxon>Fungi</taxon>
        <taxon>Dikarya</taxon>
        <taxon>Ascomycota</taxon>
        <taxon>Pezizomycotina</taxon>
        <taxon>Dothideomycetes</taxon>
        <taxon>Dothideomycetes incertae sedis</taxon>
        <taxon>Coniosporium</taxon>
    </lineage>
</organism>
<dbReference type="GO" id="GO:0006310">
    <property type="term" value="P:DNA recombination"/>
    <property type="evidence" value="ECO:0007669"/>
    <property type="project" value="TreeGrafter"/>
</dbReference>
<sequence length="300" mass="33339">MTTATPAPKRRRLNDALHKPFKSPFRTPLKPTSNPAVVNGISAAPTPASLSSAENKPSEATVAARLQHPASPGGSPQPQTQPATSRRPPMRLPPTPLSADSLTPSQTAHLTALTATTRTLDRRIHAVRQDVDTLTQALRIESSGRDNELETLIQKWKEASRAAAEEVFGRSKDRVNRMGGVGAWREREREGRERMRAWVEEGQAGKGEGDEDEDDDEDEGEDGVDVEARAAREEARVERKRRREEMVDERTELEKEEQEDQVEEAGGADDDAFTMDMMLKTMNIDLTVIGWDKEGQRWIG</sequence>
<dbReference type="PANTHER" id="PTHR28527:SF1">
    <property type="entry name" value="SWI5-DEPENDENT RECOMBINATION DNA REPAIR PROTEIN 1"/>
    <property type="match status" value="1"/>
</dbReference>
<dbReference type="eggNOG" id="ENOG502SAMI">
    <property type="taxonomic scope" value="Eukaryota"/>
</dbReference>
<dbReference type="OMA" id="FTMAMML"/>
<dbReference type="Gene3D" id="6.10.140.1020">
    <property type="match status" value="2"/>
</dbReference>
<proteinExistence type="predicted"/>
<feature type="region of interest" description="Disordered" evidence="1">
    <location>
        <begin position="1"/>
        <end position="103"/>
    </location>
</feature>
<feature type="compositionally biased region" description="Low complexity" evidence="1">
    <location>
        <begin position="69"/>
        <end position="87"/>
    </location>
</feature>
<evidence type="ECO:0000256" key="1">
    <source>
        <dbReference type="SAM" id="MobiDB-lite"/>
    </source>
</evidence>
<accession>R7Z6K6</accession>
<evidence type="ECO:0000313" key="2">
    <source>
        <dbReference type="EMBL" id="EON69825.1"/>
    </source>
</evidence>
<dbReference type="EMBL" id="JH767634">
    <property type="protein sequence ID" value="EON69825.1"/>
    <property type="molecule type" value="Genomic_DNA"/>
</dbReference>
<feature type="compositionally biased region" description="Basic and acidic residues" evidence="1">
    <location>
        <begin position="189"/>
        <end position="199"/>
    </location>
</feature>
<dbReference type="OrthoDB" id="27934at2759"/>
<evidence type="ECO:0008006" key="4">
    <source>
        <dbReference type="Google" id="ProtNLM"/>
    </source>
</evidence>
<feature type="compositionally biased region" description="Basic and acidic residues" evidence="1">
    <location>
        <begin position="226"/>
        <end position="253"/>
    </location>
</feature>
<dbReference type="GeneID" id="19906399"/>
<evidence type="ECO:0000313" key="3">
    <source>
        <dbReference type="Proteomes" id="UP000016924"/>
    </source>
</evidence>
<feature type="region of interest" description="Disordered" evidence="1">
    <location>
        <begin position="189"/>
        <end position="272"/>
    </location>
</feature>
<feature type="compositionally biased region" description="Low complexity" evidence="1">
    <location>
        <begin position="42"/>
        <end position="53"/>
    </location>
</feature>
<keyword evidence="3" id="KW-1185">Reference proteome</keyword>
<dbReference type="AlphaFoldDB" id="R7Z6K6"/>